<dbReference type="GeneID" id="36346628"/>
<dbReference type="OMA" id="SKYMRFS"/>
<dbReference type="OrthoDB" id="10469146at2759"/>
<dbReference type="RefSeq" id="XP_024345425.1">
    <property type="nucleotide sequence ID" value="XM_024500162.1"/>
</dbReference>
<dbReference type="KEGG" id="egl:EGR_10913"/>
<dbReference type="AlphaFoldDB" id="W6UL48"/>
<gene>
    <name evidence="2" type="ORF">EGR_10913</name>
</gene>
<sequence length="271" mass="29195">MEKTSQTTNSKVALQELMVKKNMRWAPVKEPTRQESSTVPGKSVEEKSDVDGDDDDDIIAQALRKAGIPSSSSLMPTRSPAVTPVQSVSVCTTANYKSPPSFYKHSTVNIKISNANIPAVSGSSIRIMNVLSFTSPPPPPPITQSPQLPPPPHIPPRLPHSLATRYRKRGNPEQIAQHFSKYMRFSDVNPDTAASVAVAAVDTATATAAADAEAASKAAMKDGVCWLFWSSRPDTVSMLAQVYETADYFSDLQADSTISRGHAQSARQLAT</sequence>
<evidence type="ECO:0000313" key="2">
    <source>
        <dbReference type="EMBL" id="EUB54229.1"/>
    </source>
</evidence>
<keyword evidence="3" id="KW-1185">Reference proteome</keyword>
<accession>W6UL48</accession>
<protein>
    <submittedName>
        <fullName evidence="2">Uncharacterized protein</fullName>
    </submittedName>
</protein>
<reference evidence="2 3" key="1">
    <citation type="journal article" date="2013" name="Nat. Genet.">
        <title>The genome of the hydatid tapeworm Echinococcus granulosus.</title>
        <authorList>
            <person name="Zheng H."/>
            <person name="Zhang W."/>
            <person name="Zhang L."/>
            <person name="Zhang Z."/>
            <person name="Li J."/>
            <person name="Lu G."/>
            <person name="Zhu Y."/>
            <person name="Wang Y."/>
            <person name="Huang Y."/>
            <person name="Liu J."/>
            <person name="Kang H."/>
            <person name="Chen J."/>
            <person name="Wang L."/>
            <person name="Chen A."/>
            <person name="Yu S."/>
            <person name="Gao Z."/>
            <person name="Jin L."/>
            <person name="Gu W."/>
            <person name="Wang Z."/>
            <person name="Zhao L."/>
            <person name="Shi B."/>
            <person name="Wen H."/>
            <person name="Lin R."/>
            <person name="Jones M.K."/>
            <person name="Brejova B."/>
            <person name="Vinar T."/>
            <person name="Zhao G."/>
            <person name="McManus D.P."/>
            <person name="Chen Z."/>
            <person name="Zhou Y."/>
            <person name="Wang S."/>
        </authorList>
    </citation>
    <scope>NUCLEOTIDE SEQUENCE [LARGE SCALE GENOMIC DNA]</scope>
</reference>
<evidence type="ECO:0000256" key="1">
    <source>
        <dbReference type="SAM" id="MobiDB-lite"/>
    </source>
</evidence>
<dbReference type="EMBL" id="APAU02000301">
    <property type="protein sequence ID" value="EUB54229.1"/>
    <property type="molecule type" value="Genomic_DNA"/>
</dbReference>
<name>W6UL48_ECHGR</name>
<dbReference type="Proteomes" id="UP000019149">
    <property type="component" value="Unassembled WGS sequence"/>
</dbReference>
<feature type="region of interest" description="Disordered" evidence="1">
    <location>
        <begin position="23"/>
        <end position="55"/>
    </location>
</feature>
<proteinExistence type="predicted"/>
<organism evidence="2 3">
    <name type="scientific">Echinococcus granulosus</name>
    <name type="common">Hydatid tapeworm</name>
    <dbReference type="NCBI Taxonomy" id="6210"/>
    <lineage>
        <taxon>Eukaryota</taxon>
        <taxon>Metazoa</taxon>
        <taxon>Spiralia</taxon>
        <taxon>Lophotrochozoa</taxon>
        <taxon>Platyhelminthes</taxon>
        <taxon>Cestoda</taxon>
        <taxon>Eucestoda</taxon>
        <taxon>Cyclophyllidea</taxon>
        <taxon>Taeniidae</taxon>
        <taxon>Echinococcus</taxon>
        <taxon>Echinococcus granulosus group</taxon>
    </lineage>
</organism>
<dbReference type="CTD" id="36346628"/>
<comment type="caution">
    <text evidence="2">The sequence shown here is derived from an EMBL/GenBank/DDBJ whole genome shotgun (WGS) entry which is preliminary data.</text>
</comment>
<evidence type="ECO:0000313" key="3">
    <source>
        <dbReference type="Proteomes" id="UP000019149"/>
    </source>
</evidence>